<dbReference type="Pfam" id="PF08264">
    <property type="entry name" value="Anticodon_1"/>
    <property type="match status" value="1"/>
</dbReference>
<dbReference type="PROSITE" id="PS00178">
    <property type="entry name" value="AA_TRNA_LIGASE_I"/>
    <property type="match status" value="1"/>
</dbReference>
<dbReference type="GO" id="GO:0005524">
    <property type="term" value="F:ATP binding"/>
    <property type="evidence" value="ECO:0007669"/>
    <property type="project" value="UniProtKB-KW"/>
</dbReference>
<evidence type="ECO:0000256" key="7">
    <source>
        <dbReference type="ARBA" id="ARBA00023146"/>
    </source>
</evidence>
<dbReference type="InterPro" id="IPR014729">
    <property type="entry name" value="Rossmann-like_a/b/a_fold"/>
</dbReference>
<protein>
    <recommendedName>
        <fullName evidence="2">leucine--tRNA ligase</fullName>
        <ecNumber evidence="2">6.1.1.4</ecNumber>
    </recommendedName>
    <alternativeName>
        <fullName evidence="8">Leucyl-tRNA synthetase</fullName>
    </alternativeName>
</protein>
<dbReference type="GO" id="GO:0002161">
    <property type="term" value="F:aminoacyl-tRNA deacylase activity"/>
    <property type="evidence" value="ECO:0007669"/>
    <property type="project" value="InterPro"/>
</dbReference>
<dbReference type="FunFam" id="3.90.740.10:FF:000001">
    <property type="entry name" value="Leucine--tRNA ligase, cytoplasmic"/>
    <property type="match status" value="1"/>
</dbReference>
<gene>
    <name evidence="13" type="ORF">HTEP1355_LOCUS7160</name>
</gene>
<feature type="domain" description="Aminoacyl-tRNA synthetase class Ia" evidence="11">
    <location>
        <begin position="25"/>
        <end position="107"/>
    </location>
</feature>
<evidence type="ECO:0000256" key="4">
    <source>
        <dbReference type="ARBA" id="ARBA00022741"/>
    </source>
</evidence>
<keyword evidence="6 9" id="KW-0648">Protein biosynthesis</keyword>
<dbReference type="PANTHER" id="PTHR45794">
    <property type="entry name" value="LEUCYL-TRNA SYNTHETASE"/>
    <property type="match status" value="1"/>
</dbReference>
<dbReference type="EC" id="6.1.1.4" evidence="2"/>
<evidence type="ECO:0000256" key="5">
    <source>
        <dbReference type="ARBA" id="ARBA00022840"/>
    </source>
</evidence>
<dbReference type="CDD" id="cd07959">
    <property type="entry name" value="Anticodon_Ia_Leu_AEc"/>
    <property type="match status" value="1"/>
</dbReference>
<evidence type="ECO:0000313" key="13">
    <source>
        <dbReference type="EMBL" id="CAD8792687.1"/>
    </source>
</evidence>
<accession>A0A7S0YTA9</accession>
<dbReference type="NCBIfam" id="TIGR00395">
    <property type="entry name" value="leuS_arch"/>
    <property type="match status" value="1"/>
</dbReference>
<evidence type="ECO:0000256" key="10">
    <source>
        <dbReference type="SAM" id="Coils"/>
    </source>
</evidence>
<dbReference type="Gene3D" id="3.90.740.10">
    <property type="entry name" value="Valyl/Leucyl/Isoleucyl-tRNA synthetase, editing domain"/>
    <property type="match status" value="1"/>
</dbReference>
<dbReference type="EMBL" id="HBFN01012487">
    <property type="protein sequence ID" value="CAD8792687.1"/>
    <property type="molecule type" value="Transcribed_RNA"/>
</dbReference>
<keyword evidence="4 9" id="KW-0547">Nucleotide-binding</keyword>
<reference evidence="13" key="1">
    <citation type="submission" date="2021-01" db="EMBL/GenBank/DDBJ databases">
        <authorList>
            <person name="Corre E."/>
            <person name="Pelletier E."/>
            <person name="Niang G."/>
            <person name="Scheremetjew M."/>
            <person name="Finn R."/>
            <person name="Kale V."/>
            <person name="Holt S."/>
            <person name="Cochrane G."/>
            <person name="Meng A."/>
            <person name="Brown T."/>
            <person name="Cohen L."/>
        </authorList>
    </citation>
    <scope>NUCLEOTIDE SEQUENCE</scope>
    <source>
        <strain evidence="13">CCMP443</strain>
    </source>
</reference>
<dbReference type="SUPFAM" id="SSF52374">
    <property type="entry name" value="Nucleotidylyl transferase"/>
    <property type="match status" value="1"/>
</dbReference>
<keyword evidence="10" id="KW-0175">Coiled coil</keyword>
<evidence type="ECO:0000256" key="2">
    <source>
        <dbReference type="ARBA" id="ARBA00013164"/>
    </source>
</evidence>
<evidence type="ECO:0000259" key="12">
    <source>
        <dbReference type="Pfam" id="PF08264"/>
    </source>
</evidence>
<evidence type="ECO:0000256" key="8">
    <source>
        <dbReference type="ARBA" id="ARBA00030520"/>
    </source>
</evidence>
<dbReference type="GO" id="GO:0004823">
    <property type="term" value="F:leucine-tRNA ligase activity"/>
    <property type="evidence" value="ECO:0007669"/>
    <property type="project" value="UniProtKB-EC"/>
</dbReference>
<dbReference type="AlphaFoldDB" id="A0A7S0YTA9"/>
<sequence length="1085" mass="122419">MAEASAEPKSHARRDLLIEIANKAQQRWEADKAFELDAPAPGTPEAEQPKHFVTFPYPYMNGTLHLGHTFSLTKTEFSMGYERLKGKRTLWPFGFHCTGMPIQAAADNLRRDIIGMFNSMYDEEAVAAAEEAEAAKAEAAKEAAADAVADPTKFKAAKTKSASKKGKGNQWQTLESMGIPREDIPRFVDPVFWLQYFPPIAKRDLIAMGVKVDWRRSFITTSVNPYYDSFIAWQFEKLRKKEKVSFGKRYSVFSPCDGQICADHDRATGEGVGPQEYTLIKMKVMELPPCMEQLKGSQVFLLAATLRPETMYGQTNCWVLPHDKDGSDVWYGCYRTHVPGEVVVVGERAAQNMAFQELTPKFGEVDLVCKVRGRDMMGLPLDAPFTSYKPIYTLPMLTISMKKGTGVVTSVPSDAPDDYIALQDLKKKPALREKYGIKDEWVMPFEIIPIIEIPYVHDSAAPGAEPTVTDIAAVVACEEYKVASQNDKDKLALAKAKTYKLGFYEGKMCIGDFKGKSVQDAKNSVKDQLLACGGAYKYAEPEKEVMSRSGNECVVALTDQWYIKYGEEHWKAQVEAHMKRMNLYNDDVRTRFETALSWLGEWGCSRSFGLGTLLPWDKQFVIESLSDSTVYMAYYTFCHLLQQGPFDGSVPGDANIAAKDLTEDVWDYVMLNAAPPPNSSIPVETLDRLKREFHYWYPVDLRVSGKDLIQNHLTFFLYNHAAIFPEEYMPRAIRTNGHVLLNGEKMSKSTGNFKTLRQALEEYSADAMRFALALAGDSNEDANFEHTVANAAILKLTNELQFIRQFAEGKGEMREGPLELFVDRVFENEINRYVKSSEACYELMNYREVVVEAWDKLQNARDKYRAMVGPHGMHRGLVMSFIRKQTLIMSPFIPHYAEHVWELLGEGGGVMQARWPEVGHVDPVLIRQVTYFDKVLSDARSKVEKARAKQPVSRATWYIADSFLDWQQATLGVLQGVHDRGEPFGKDFKKGLLQHPALTPFKSQSKLLMPFAAFVLDDYAQRGAEAFELKMPFDEGGIWGDSLEYVKKELGLEGLEIAAWSELKDEALLKKLQPATPGKPTMTWA</sequence>
<dbReference type="Gene3D" id="1.10.730.10">
    <property type="entry name" value="Isoleucyl-tRNA Synthetase, Domain 1"/>
    <property type="match status" value="1"/>
</dbReference>
<keyword evidence="7 9" id="KW-0030">Aminoacyl-tRNA synthetase</keyword>
<dbReference type="InterPro" id="IPR004493">
    <property type="entry name" value="Leu-tRNA-synth_Ia_arc/euk"/>
</dbReference>
<evidence type="ECO:0000256" key="9">
    <source>
        <dbReference type="RuleBase" id="RU363035"/>
    </source>
</evidence>
<organism evidence="13">
    <name type="scientific">Hemiselmis tepida</name>
    <dbReference type="NCBI Taxonomy" id="464990"/>
    <lineage>
        <taxon>Eukaryota</taxon>
        <taxon>Cryptophyceae</taxon>
        <taxon>Cryptomonadales</taxon>
        <taxon>Hemiselmidaceae</taxon>
        <taxon>Hemiselmis</taxon>
    </lineage>
</organism>
<evidence type="ECO:0000256" key="1">
    <source>
        <dbReference type="ARBA" id="ARBA00005594"/>
    </source>
</evidence>
<name>A0A7S0YTA9_9CRYP</name>
<evidence type="ECO:0000256" key="6">
    <source>
        <dbReference type="ARBA" id="ARBA00022917"/>
    </source>
</evidence>
<dbReference type="Pfam" id="PF00133">
    <property type="entry name" value="tRNA-synt_1"/>
    <property type="match status" value="2"/>
</dbReference>
<feature type="coiled-coil region" evidence="10">
    <location>
        <begin position="118"/>
        <end position="147"/>
    </location>
</feature>
<proteinExistence type="inferred from homology"/>
<dbReference type="InterPro" id="IPR009008">
    <property type="entry name" value="Val/Leu/Ile-tRNA-synth_edit"/>
</dbReference>
<comment type="similarity">
    <text evidence="1 9">Belongs to the class-I aminoacyl-tRNA synthetase family.</text>
</comment>
<dbReference type="SUPFAM" id="SSF47323">
    <property type="entry name" value="Anticodon-binding domain of a subclass of class I aminoacyl-tRNA synthetases"/>
    <property type="match status" value="1"/>
</dbReference>
<dbReference type="SUPFAM" id="SSF50677">
    <property type="entry name" value="ValRS/IleRS/LeuRS editing domain"/>
    <property type="match status" value="1"/>
</dbReference>
<dbReference type="InterPro" id="IPR002300">
    <property type="entry name" value="aa-tRNA-synth_Ia"/>
</dbReference>
<keyword evidence="3 9" id="KW-0436">Ligase</keyword>
<feature type="domain" description="Methionyl/Valyl/Leucyl/Isoleucyl-tRNA synthetase anticodon-binding" evidence="12">
    <location>
        <begin position="823"/>
        <end position="945"/>
    </location>
</feature>
<dbReference type="GO" id="GO:0006429">
    <property type="term" value="P:leucyl-tRNA aminoacylation"/>
    <property type="evidence" value="ECO:0007669"/>
    <property type="project" value="InterPro"/>
</dbReference>
<dbReference type="PANTHER" id="PTHR45794:SF1">
    <property type="entry name" value="LEUCINE--TRNA LIGASE, CYTOPLASMIC"/>
    <property type="match status" value="1"/>
</dbReference>
<evidence type="ECO:0000256" key="3">
    <source>
        <dbReference type="ARBA" id="ARBA00022598"/>
    </source>
</evidence>
<keyword evidence="5 9" id="KW-0067">ATP-binding</keyword>
<evidence type="ECO:0000259" key="11">
    <source>
        <dbReference type="Pfam" id="PF00133"/>
    </source>
</evidence>
<dbReference type="Gene3D" id="3.40.50.620">
    <property type="entry name" value="HUPs"/>
    <property type="match status" value="1"/>
</dbReference>
<feature type="domain" description="Aminoacyl-tRNA synthetase class Ia" evidence="11">
    <location>
        <begin position="200"/>
        <end position="784"/>
    </location>
</feature>
<dbReference type="InterPro" id="IPR001412">
    <property type="entry name" value="aa-tRNA-synth_I_CS"/>
</dbReference>
<dbReference type="InterPro" id="IPR013155">
    <property type="entry name" value="M/V/L/I-tRNA-synth_anticd-bd"/>
</dbReference>
<dbReference type="InterPro" id="IPR009080">
    <property type="entry name" value="tRNAsynth_Ia_anticodon-bd"/>
</dbReference>